<name>A0A2W5VA99_9CAUL</name>
<dbReference type="GO" id="GO:0015562">
    <property type="term" value="F:efflux transmembrane transporter activity"/>
    <property type="evidence" value="ECO:0007669"/>
    <property type="project" value="InterPro"/>
</dbReference>
<gene>
    <name evidence="8" type="ORF">DI526_03100</name>
</gene>
<comment type="subcellular location">
    <subcellularLocation>
        <location evidence="1">Cell outer membrane</location>
    </subcellularLocation>
</comment>
<dbReference type="SUPFAM" id="SSF56954">
    <property type="entry name" value="Outer membrane efflux proteins (OEP)"/>
    <property type="match status" value="1"/>
</dbReference>
<proteinExistence type="inferred from homology"/>
<dbReference type="Gene3D" id="1.20.1600.10">
    <property type="entry name" value="Outer membrane efflux proteins (OEP)"/>
    <property type="match status" value="1"/>
</dbReference>
<accession>A0A2W5VA99</accession>
<keyword evidence="5" id="KW-0812">Transmembrane</keyword>
<evidence type="ECO:0000256" key="1">
    <source>
        <dbReference type="ARBA" id="ARBA00004442"/>
    </source>
</evidence>
<keyword evidence="3" id="KW-0813">Transport</keyword>
<dbReference type="Pfam" id="PF02321">
    <property type="entry name" value="OEP"/>
    <property type="match status" value="2"/>
</dbReference>
<dbReference type="PANTHER" id="PTHR30026:SF20">
    <property type="entry name" value="OUTER MEMBRANE PROTEIN TOLC"/>
    <property type="match status" value="1"/>
</dbReference>
<comment type="similarity">
    <text evidence="2">Belongs to the outer membrane factor (OMF) (TC 1.B.17) family.</text>
</comment>
<dbReference type="InterPro" id="IPR051906">
    <property type="entry name" value="TolC-like"/>
</dbReference>
<evidence type="ECO:0008006" key="10">
    <source>
        <dbReference type="Google" id="ProtNLM"/>
    </source>
</evidence>
<dbReference type="EMBL" id="QFQZ01000005">
    <property type="protein sequence ID" value="PZR36700.1"/>
    <property type="molecule type" value="Genomic_DNA"/>
</dbReference>
<evidence type="ECO:0000313" key="8">
    <source>
        <dbReference type="EMBL" id="PZR36700.1"/>
    </source>
</evidence>
<dbReference type="AlphaFoldDB" id="A0A2W5VA99"/>
<reference evidence="8 9" key="1">
    <citation type="submission" date="2017-08" db="EMBL/GenBank/DDBJ databases">
        <title>Infants hospitalized years apart are colonized by the same room-sourced microbial strains.</title>
        <authorList>
            <person name="Brooks B."/>
            <person name="Olm M.R."/>
            <person name="Firek B.A."/>
            <person name="Baker R."/>
            <person name="Thomas B.C."/>
            <person name="Morowitz M.J."/>
            <person name="Banfield J.F."/>
        </authorList>
    </citation>
    <scope>NUCLEOTIDE SEQUENCE [LARGE SCALE GENOMIC DNA]</scope>
    <source>
        <strain evidence="8">S2_003_000_R2_4</strain>
    </source>
</reference>
<evidence type="ECO:0000256" key="5">
    <source>
        <dbReference type="ARBA" id="ARBA00022692"/>
    </source>
</evidence>
<comment type="caution">
    <text evidence="8">The sequence shown here is derived from an EMBL/GenBank/DDBJ whole genome shotgun (WGS) entry which is preliminary data.</text>
</comment>
<dbReference type="InterPro" id="IPR003423">
    <property type="entry name" value="OMP_efflux"/>
</dbReference>
<evidence type="ECO:0000256" key="3">
    <source>
        <dbReference type="ARBA" id="ARBA00022448"/>
    </source>
</evidence>
<dbReference type="GO" id="GO:0009279">
    <property type="term" value="C:cell outer membrane"/>
    <property type="evidence" value="ECO:0007669"/>
    <property type="project" value="UniProtKB-SubCell"/>
</dbReference>
<organism evidence="8 9">
    <name type="scientific">Caulobacter segnis</name>
    <dbReference type="NCBI Taxonomy" id="88688"/>
    <lineage>
        <taxon>Bacteria</taxon>
        <taxon>Pseudomonadati</taxon>
        <taxon>Pseudomonadota</taxon>
        <taxon>Alphaproteobacteria</taxon>
        <taxon>Caulobacterales</taxon>
        <taxon>Caulobacteraceae</taxon>
        <taxon>Caulobacter</taxon>
    </lineage>
</organism>
<protein>
    <recommendedName>
        <fullName evidence="10">Type I secretion outer membrane protein, TolC family</fullName>
    </recommendedName>
</protein>
<keyword evidence="7" id="KW-0998">Cell outer membrane</keyword>
<evidence type="ECO:0000256" key="6">
    <source>
        <dbReference type="ARBA" id="ARBA00023136"/>
    </source>
</evidence>
<evidence type="ECO:0000256" key="2">
    <source>
        <dbReference type="ARBA" id="ARBA00007613"/>
    </source>
</evidence>
<evidence type="ECO:0000256" key="4">
    <source>
        <dbReference type="ARBA" id="ARBA00022452"/>
    </source>
</evidence>
<evidence type="ECO:0000313" key="9">
    <source>
        <dbReference type="Proteomes" id="UP000249393"/>
    </source>
</evidence>
<evidence type="ECO:0000256" key="7">
    <source>
        <dbReference type="ARBA" id="ARBA00023237"/>
    </source>
</evidence>
<sequence length="471" mass="50161">MPPPMACARRHPRRRLLMLDHSPRALASLAGLVFVGLSAGPALAQNLTQAYDLALRHDPDHAEALANRDAAAANGDLARALWLPKAQLQASSSYSRVTLHPDTTPAGLSNDGSGGAVLVGIEQPLIDGEARAQSRQLRAGVQAGLAVYDARRQKLALDVAQAYFDLLKAQDLVASVLAQQALTQREQQAAQARFDAGRAKITDVYEARARADALTAQLVDARAQQDLAQSRLAEFTGLDDFAPLRPRTDLAAAAPSEALSLWQARAEDNAPSIAARRAQLAASQAKADQYRWSSQIKISATATAGELWRGGSDSALLGVALPDRAEGFTAGVRLKAPLYTGGSLTAQRSQAQAQARGADAQLAAAKRDLRLDVEKAWRAQRSGADQILALRAALASAQLQEQAAVTGREVGVRTQTDVLASQAQSFETDRRLRSALYDYEYSRLALSVAAGSLDDKTLAQADQDLTEPASR</sequence>
<dbReference type="GO" id="GO:1990281">
    <property type="term" value="C:efflux pump complex"/>
    <property type="evidence" value="ECO:0007669"/>
    <property type="project" value="TreeGrafter"/>
</dbReference>
<keyword evidence="6" id="KW-0472">Membrane</keyword>
<dbReference type="Proteomes" id="UP000249393">
    <property type="component" value="Unassembled WGS sequence"/>
</dbReference>
<dbReference type="GO" id="GO:0015288">
    <property type="term" value="F:porin activity"/>
    <property type="evidence" value="ECO:0007669"/>
    <property type="project" value="TreeGrafter"/>
</dbReference>
<keyword evidence="4" id="KW-1134">Transmembrane beta strand</keyword>
<dbReference type="PANTHER" id="PTHR30026">
    <property type="entry name" value="OUTER MEMBRANE PROTEIN TOLC"/>
    <property type="match status" value="1"/>
</dbReference>